<sequence>MKSNTVSNTVSPGIQLPGDWRVSIIVNKGARRLIDHHQHTRSSSASWISWPTFSIYTINRNCVLNQKINTSDSGYYVYMREIIDNKCTVILVKYFRDSPTTMPYILLTSCRRNGCNI</sequence>
<accession>A0ABD3CUG7</accession>
<comment type="caution">
    <text evidence="1">The sequence shown here is derived from an EMBL/GenBank/DDBJ whole genome shotgun (WGS) entry which is preliminary data.</text>
</comment>
<evidence type="ECO:0000313" key="2">
    <source>
        <dbReference type="Proteomes" id="UP001632038"/>
    </source>
</evidence>
<keyword evidence="2" id="KW-1185">Reference proteome</keyword>
<protein>
    <submittedName>
        <fullName evidence="1">Uncharacterized protein</fullName>
    </submittedName>
</protein>
<dbReference type="AlphaFoldDB" id="A0ABD3CUG7"/>
<reference evidence="2" key="1">
    <citation type="journal article" date="2024" name="IScience">
        <title>Strigolactones Initiate the Formation of Haustorium-like Structures in Castilleja.</title>
        <authorList>
            <person name="Buerger M."/>
            <person name="Peterson D."/>
            <person name="Chory J."/>
        </authorList>
    </citation>
    <scope>NUCLEOTIDE SEQUENCE [LARGE SCALE GENOMIC DNA]</scope>
</reference>
<dbReference type="Proteomes" id="UP001632038">
    <property type="component" value="Unassembled WGS sequence"/>
</dbReference>
<gene>
    <name evidence="1" type="ORF">CASFOL_022956</name>
</gene>
<name>A0ABD3CUG7_9LAMI</name>
<proteinExistence type="predicted"/>
<organism evidence="1 2">
    <name type="scientific">Castilleja foliolosa</name>
    <dbReference type="NCBI Taxonomy" id="1961234"/>
    <lineage>
        <taxon>Eukaryota</taxon>
        <taxon>Viridiplantae</taxon>
        <taxon>Streptophyta</taxon>
        <taxon>Embryophyta</taxon>
        <taxon>Tracheophyta</taxon>
        <taxon>Spermatophyta</taxon>
        <taxon>Magnoliopsida</taxon>
        <taxon>eudicotyledons</taxon>
        <taxon>Gunneridae</taxon>
        <taxon>Pentapetalae</taxon>
        <taxon>asterids</taxon>
        <taxon>lamiids</taxon>
        <taxon>Lamiales</taxon>
        <taxon>Orobanchaceae</taxon>
        <taxon>Pedicularideae</taxon>
        <taxon>Castillejinae</taxon>
        <taxon>Castilleja</taxon>
    </lineage>
</organism>
<dbReference type="EMBL" id="JAVIJP010000031">
    <property type="protein sequence ID" value="KAL3633194.1"/>
    <property type="molecule type" value="Genomic_DNA"/>
</dbReference>
<evidence type="ECO:0000313" key="1">
    <source>
        <dbReference type="EMBL" id="KAL3633194.1"/>
    </source>
</evidence>